<feature type="transmembrane region" description="Helical" evidence="1">
    <location>
        <begin position="28"/>
        <end position="46"/>
    </location>
</feature>
<organism evidence="2 3">
    <name type="scientific">Macrococcus equipercicus</name>
    <dbReference type="NCBI Taxonomy" id="69967"/>
    <lineage>
        <taxon>Bacteria</taxon>
        <taxon>Bacillati</taxon>
        <taxon>Bacillota</taxon>
        <taxon>Bacilli</taxon>
        <taxon>Bacillales</taxon>
        <taxon>Staphylococcaceae</taxon>
        <taxon>Macrococcus</taxon>
    </lineage>
</organism>
<keyword evidence="3" id="KW-1185">Reference proteome</keyword>
<sequence>MENKLLPNIIFISMLTFFILTFVKDHGFILMIAGIGFILIWTTIYLEQKKKNSSKIEHRNKF</sequence>
<keyword evidence="1" id="KW-0472">Membrane</keyword>
<evidence type="ECO:0000313" key="3">
    <source>
        <dbReference type="Proteomes" id="UP000295735"/>
    </source>
</evidence>
<evidence type="ECO:0000256" key="1">
    <source>
        <dbReference type="SAM" id="Phobius"/>
    </source>
</evidence>
<dbReference type="EMBL" id="SCWC02000010">
    <property type="protein sequence ID" value="KAA1036915.1"/>
    <property type="molecule type" value="Genomic_DNA"/>
</dbReference>
<proteinExistence type="predicted"/>
<name>A0ABQ6R6L3_9STAP</name>
<feature type="transmembrane region" description="Helical" evidence="1">
    <location>
        <begin position="5"/>
        <end position="22"/>
    </location>
</feature>
<keyword evidence="1" id="KW-1133">Transmembrane helix</keyword>
<accession>A0ABQ6R6L3</accession>
<protein>
    <submittedName>
        <fullName evidence="2">Uncharacterized protein</fullName>
    </submittedName>
</protein>
<dbReference type="Proteomes" id="UP000295735">
    <property type="component" value="Unassembled WGS sequence"/>
</dbReference>
<gene>
    <name evidence="2" type="ORF">ERX35_010315</name>
</gene>
<dbReference type="RefSeq" id="WP_149459819.1">
    <property type="nucleotide sequence ID" value="NZ_SCWC02000010.1"/>
</dbReference>
<comment type="caution">
    <text evidence="2">The sequence shown here is derived from an EMBL/GenBank/DDBJ whole genome shotgun (WGS) entry which is preliminary data.</text>
</comment>
<reference evidence="2 3" key="1">
    <citation type="submission" date="2019-09" db="EMBL/GenBank/DDBJ databases">
        <authorList>
            <person name="Mazhar S."/>
            <person name="Altermann E."/>
            <person name="Hill C."/>
            <person name="Mcauliffe O."/>
        </authorList>
    </citation>
    <scope>NUCLEOTIDE SEQUENCE [LARGE SCALE GENOMIC DNA]</scope>
    <source>
        <strain evidence="2 3">ATCC 51831</strain>
    </source>
</reference>
<keyword evidence="1" id="KW-0812">Transmembrane</keyword>
<evidence type="ECO:0000313" key="2">
    <source>
        <dbReference type="EMBL" id="KAA1036915.1"/>
    </source>
</evidence>